<evidence type="ECO:0000313" key="16">
    <source>
        <dbReference type="Ensembl" id="ENSLOCP00000000122.1"/>
    </source>
</evidence>
<evidence type="ECO:0000259" key="15">
    <source>
        <dbReference type="PROSITE" id="PS50262"/>
    </source>
</evidence>
<keyword evidence="8 14" id="KW-0472">Membrane</keyword>
<reference evidence="16" key="2">
    <citation type="submission" date="2025-08" db="UniProtKB">
        <authorList>
            <consortium name="Ensembl"/>
        </authorList>
    </citation>
    <scope>IDENTIFICATION</scope>
</reference>
<evidence type="ECO:0000256" key="10">
    <source>
        <dbReference type="ARBA" id="ARBA00023170"/>
    </source>
</evidence>
<keyword evidence="11" id="KW-0325">Glycoprotein</keyword>
<dbReference type="InParanoid" id="W5LVG5"/>
<dbReference type="PRINTS" id="PR00237">
    <property type="entry name" value="GPCRRHODOPSN"/>
</dbReference>
<dbReference type="PANTHER" id="PTHR24242">
    <property type="entry name" value="G-PROTEIN COUPLED RECEPTOR"/>
    <property type="match status" value="1"/>
</dbReference>
<keyword evidence="5 14" id="KW-0552">Olfaction</keyword>
<dbReference type="PANTHER" id="PTHR24242:SF359">
    <property type="entry name" value="ODORANT RECEPTOR-RELATED"/>
    <property type="match status" value="1"/>
</dbReference>
<dbReference type="SUPFAM" id="SSF81321">
    <property type="entry name" value="Family A G protein-coupled receptor-like"/>
    <property type="match status" value="1"/>
</dbReference>
<name>W5LVG5_LEPOC</name>
<keyword evidence="3 14" id="KW-0716">Sensory transduction</keyword>
<dbReference type="InterPro" id="IPR000276">
    <property type="entry name" value="GPCR_Rhodpsn"/>
</dbReference>
<dbReference type="InterPro" id="IPR017452">
    <property type="entry name" value="GPCR_Rhodpsn_7TM"/>
</dbReference>
<dbReference type="InterPro" id="IPR050939">
    <property type="entry name" value="Olfactory_GPCR1"/>
</dbReference>
<sequence length="328" mass="36845">ISGTVLSKMALMNDTGQGITEFVITGFNSVENPKPVGYVILITYSLILVANSTIICIIAMDKRLHSPMYFFICNLAFVDILYSTSVSPTMIMILIADEKRISTKLCISQMYVNHLMLAMEAFAISLMAYDRWVAISIPLRYNSILTKNKVITLTAASWMLGAALFGILAGIASNLPYCYTFLKYAFCDYGALVRAACVNPDDYFVVSTTIVFFVLFAPFAFIIFSYYKIIYSVMKISSKTNRKKMFNTCFSHLIVAACFYTPQFVAIILTRGALVLTLTQRNILFIGANLGPSLVNPFVYCLRTKEIRKKHVAFIRNEKNMYCLISLS</sequence>
<keyword evidence="6 14" id="KW-1133">Transmembrane helix</keyword>
<feature type="transmembrane region" description="Helical" evidence="14">
    <location>
        <begin position="282"/>
        <end position="302"/>
    </location>
</feature>
<dbReference type="Pfam" id="PF13853">
    <property type="entry name" value="7tm_4"/>
    <property type="match status" value="1"/>
</dbReference>
<keyword evidence="9" id="KW-1015">Disulfide bond</keyword>
<evidence type="ECO:0000256" key="2">
    <source>
        <dbReference type="ARBA" id="ARBA00022475"/>
    </source>
</evidence>
<dbReference type="HOGENOM" id="CLU_012526_0_1_1"/>
<dbReference type="FunCoup" id="W5LVG5">
    <property type="interactions" value="1"/>
</dbReference>
<dbReference type="OMA" id="QMCVGAL"/>
<dbReference type="Gene3D" id="1.20.1070.10">
    <property type="entry name" value="Rhodopsin 7-helix transmembrane proteins"/>
    <property type="match status" value="1"/>
</dbReference>
<comment type="subcellular location">
    <subcellularLocation>
        <location evidence="1 14">Cell membrane</location>
        <topology evidence="1 14">Multi-pass membrane protein</topology>
    </subcellularLocation>
</comment>
<keyword evidence="4 13" id="KW-0812">Transmembrane</keyword>
<organism evidence="16 17">
    <name type="scientific">Lepisosteus oculatus</name>
    <name type="common">Spotted gar</name>
    <dbReference type="NCBI Taxonomy" id="7918"/>
    <lineage>
        <taxon>Eukaryota</taxon>
        <taxon>Metazoa</taxon>
        <taxon>Chordata</taxon>
        <taxon>Craniata</taxon>
        <taxon>Vertebrata</taxon>
        <taxon>Euteleostomi</taxon>
        <taxon>Actinopterygii</taxon>
        <taxon>Neopterygii</taxon>
        <taxon>Holostei</taxon>
        <taxon>Semionotiformes</taxon>
        <taxon>Lepisosteidae</taxon>
        <taxon>Lepisosteus</taxon>
    </lineage>
</organism>
<evidence type="ECO:0000256" key="9">
    <source>
        <dbReference type="ARBA" id="ARBA00023157"/>
    </source>
</evidence>
<evidence type="ECO:0000256" key="4">
    <source>
        <dbReference type="ARBA" id="ARBA00022692"/>
    </source>
</evidence>
<feature type="transmembrane region" description="Helical" evidence="14">
    <location>
        <begin position="36"/>
        <end position="59"/>
    </location>
</feature>
<evidence type="ECO:0000256" key="13">
    <source>
        <dbReference type="RuleBase" id="RU000688"/>
    </source>
</evidence>
<proteinExistence type="inferred from homology"/>
<evidence type="ECO:0000256" key="12">
    <source>
        <dbReference type="ARBA" id="ARBA00023224"/>
    </source>
</evidence>
<accession>W5LVG5</accession>
<dbReference type="PROSITE" id="PS50262">
    <property type="entry name" value="G_PROTEIN_RECEP_F1_2"/>
    <property type="match status" value="1"/>
</dbReference>
<dbReference type="GO" id="GO:0050911">
    <property type="term" value="P:detection of chemical stimulus involved in sensory perception of smell"/>
    <property type="evidence" value="ECO:0000318"/>
    <property type="project" value="GO_Central"/>
</dbReference>
<feature type="transmembrane region" description="Helical" evidence="14">
    <location>
        <begin position="150"/>
        <end position="172"/>
    </location>
</feature>
<feature type="transmembrane region" description="Helical" evidence="14">
    <location>
        <begin position="71"/>
        <end position="96"/>
    </location>
</feature>
<dbReference type="InterPro" id="IPR000725">
    <property type="entry name" value="Olfact_rcpt"/>
</dbReference>
<feature type="transmembrane region" description="Helical" evidence="14">
    <location>
        <begin position="248"/>
        <end position="270"/>
    </location>
</feature>
<dbReference type="Proteomes" id="UP000018468">
    <property type="component" value="Unassembled WGS sequence"/>
</dbReference>
<keyword evidence="2 14" id="KW-1003">Cell membrane</keyword>
<feature type="transmembrane region" description="Helical" evidence="14">
    <location>
        <begin position="203"/>
        <end position="227"/>
    </location>
</feature>
<dbReference type="GO" id="GO:0005886">
    <property type="term" value="C:plasma membrane"/>
    <property type="evidence" value="ECO:0007669"/>
    <property type="project" value="UniProtKB-SubCell"/>
</dbReference>
<evidence type="ECO:0000256" key="6">
    <source>
        <dbReference type="ARBA" id="ARBA00022989"/>
    </source>
</evidence>
<keyword evidence="12 13" id="KW-0807">Transducer</keyword>
<reference evidence="16" key="3">
    <citation type="submission" date="2025-09" db="UniProtKB">
        <authorList>
            <consortium name="Ensembl"/>
        </authorList>
    </citation>
    <scope>IDENTIFICATION</scope>
</reference>
<evidence type="ECO:0000256" key="11">
    <source>
        <dbReference type="ARBA" id="ARBA00023180"/>
    </source>
</evidence>
<protein>
    <recommendedName>
        <fullName evidence="14">Olfactory receptor</fullName>
    </recommendedName>
</protein>
<dbReference type="SMART" id="SM01381">
    <property type="entry name" value="7TM_GPCR_Srsx"/>
    <property type="match status" value="1"/>
</dbReference>
<evidence type="ECO:0000313" key="17">
    <source>
        <dbReference type="Proteomes" id="UP000018468"/>
    </source>
</evidence>
<evidence type="ECO:0000256" key="3">
    <source>
        <dbReference type="ARBA" id="ARBA00022606"/>
    </source>
</evidence>
<keyword evidence="17" id="KW-1185">Reference proteome</keyword>
<dbReference type="Ensembl" id="ENSLOCT00000000122.1">
    <property type="protein sequence ID" value="ENSLOCP00000000122.1"/>
    <property type="gene ID" value="ENSLOCG00000000110.1"/>
</dbReference>
<evidence type="ECO:0000256" key="5">
    <source>
        <dbReference type="ARBA" id="ARBA00022725"/>
    </source>
</evidence>
<dbReference type="GO" id="GO:0005549">
    <property type="term" value="F:odorant binding"/>
    <property type="evidence" value="ECO:0000318"/>
    <property type="project" value="GO_Central"/>
</dbReference>
<feature type="domain" description="G-protein coupled receptors family 1 profile" evidence="15">
    <location>
        <begin position="50"/>
        <end position="300"/>
    </location>
</feature>
<dbReference type="PROSITE" id="PS00237">
    <property type="entry name" value="G_PROTEIN_RECEP_F1_1"/>
    <property type="match status" value="1"/>
</dbReference>
<dbReference type="GO" id="GO:0016020">
    <property type="term" value="C:membrane"/>
    <property type="evidence" value="ECO:0000318"/>
    <property type="project" value="GO_Central"/>
</dbReference>
<dbReference type="GeneTree" id="ENSGT00940000161369"/>
<feature type="transmembrane region" description="Helical" evidence="14">
    <location>
        <begin position="111"/>
        <end position="129"/>
    </location>
</feature>
<dbReference type="PRINTS" id="PR00245">
    <property type="entry name" value="OLFACTORYR"/>
</dbReference>
<dbReference type="GO" id="GO:0004984">
    <property type="term" value="F:olfactory receptor activity"/>
    <property type="evidence" value="ECO:0000318"/>
    <property type="project" value="GO_Central"/>
</dbReference>
<evidence type="ECO:0000256" key="7">
    <source>
        <dbReference type="ARBA" id="ARBA00023040"/>
    </source>
</evidence>
<dbReference type="eggNOG" id="ENOG502QVH7">
    <property type="taxonomic scope" value="Eukaryota"/>
</dbReference>
<dbReference type="GO" id="GO:0004930">
    <property type="term" value="F:G protein-coupled receptor activity"/>
    <property type="evidence" value="ECO:0007669"/>
    <property type="project" value="UniProtKB-KW"/>
</dbReference>
<evidence type="ECO:0000256" key="1">
    <source>
        <dbReference type="ARBA" id="ARBA00004651"/>
    </source>
</evidence>
<keyword evidence="7 13" id="KW-0297">G-protein coupled receptor</keyword>
<evidence type="ECO:0000256" key="8">
    <source>
        <dbReference type="ARBA" id="ARBA00023136"/>
    </source>
</evidence>
<reference evidence="17" key="1">
    <citation type="submission" date="2011-12" db="EMBL/GenBank/DDBJ databases">
        <title>The Draft Genome of Lepisosteus oculatus.</title>
        <authorList>
            <consortium name="The Broad Institute Genome Assembly &amp; Analysis Group"/>
            <consortium name="Computational R&amp;D Group"/>
            <consortium name="and Sequencing Platform"/>
            <person name="Di Palma F."/>
            <person name="Alfoldi J."/>
            <person name="Johnson J."/>
            <person name="Berlin A."/>
            <person name="Gnerre S."/>
            <person name="Jaffe D."/>
            <person name="MacCallum I."/>
            <person name="Young S."/>
            <person name="Walker B.J."/>
            <person name="Lander E.S."/>
            <person name="Lindblad-Toh K."/>
        </authorList>
    </citation>
    <scope>NUCLEOTIDE SEQUENCE [LARGE SCALE GENOMIC DNA]</scope>
</reference>
<comment type="similarity">
    <text evidence="13">Belongs to the G-protein coupled receptor 1 family.</text>
</comment>
<evidence type="ECO:0000256" key="14">
    <source>
        <dbReference type="RuleBase" id="RU363047"/>
    </source>
</evidence>
<keyword evidence="10 13" id="KW-0675">Receptor</keyword>
<dbReference type="AlphaFoldDB" id="W5LVG5"/>
<dbReference type="FunFam" id="1.20.1070.10:FF:000024">
    <property type="entry name" value="Olfactory receptor"/>
    <property type="match status" value="1"/>
</dbReference>